<evidence type="ECO:0000259" key="1">
    <source>
        <dbReference type="Pfam" id="PF07589"/>
    </source>
</evidence>
<dbReference type="EMBL" id="SJPQ01000003">
    <property type="protein sequence ID" value="TWT87479.1"/>
    <property type="molecule type" value="Genomic_DNA"/>
</dbReference>
<protein>
    <recommendedName>
        <fullName evidence="1">Ice-binding protein C-terminal domain-containing protein</fullName>
    </recommendedName>
</protein>
<dbReference type="PROSITE" id="PS00018">
    <property type="entry name" value="EF_HAND_1"/>
    <property type="match status" value="1"/>
</dbReference>
<name>A0A5C5ZJE6_9BACT</name>
<feature type="domain" description="Ice-binding protein C-terminal" evidence="1">
    <location>
        <begin position="296"/>
        <end position="321"/>
    </location>
</feature>
<comment type="caution">
    <text evidence="2">The sequence shown here is derived from an EMBL/GenBank/DDBJ whole genome shotgun (WGS) entry which is preliminary data.</text>
</comment>
<evidence type="ECO:0000313" key="3">
    <source>
        <dbReference type="Proteomes" id="UP000315440"/>
    </source>
</evidence>
<proteinExistence type="predicted"/>
<dbReference type="InterPro" id="IPR018247">
    <property type="entry name" value="EF_Hand_1_Ca_BS"/>
</dbReference>
<gene>
    <name evidence="2" type="ORF">Mal64_30180</name>
</gene>
<dbReference type="InterPro" id="IPR013424">
    <property type="entry name" value="Ice-binding_C"/>
</dbReference>
<sequence>MTRPAALVAPVAPAVAPLAIAVVVLVATSTAALAAQIDLSLNLLHNGAVASNGGSWELVAKADGGAANFGLMSLSVPLRGVNTTIASGLPSGTVNGDDSAGFGLFSNTPTGSGRLITAAQTPVMPDPDSRVFFGVGTVENGTPAPRATLAGLINSPWATGDTFGDSDWDVAVTVATGTFAAGADPRFGLASLFDAFVFDDMNSVPSFSSDTIFSTLIRTNISGSIANGDYNENGFVDAADFTVWRDAMGTGVAPGTSADGTGDGMIDDDDYDLWVANFGLEIPAPSLATSSSSSLAVPEPGTAWLTGLAVGAIGLLLREKRAPRAALAPACVRR</sequence>
<dbReference type="Proteomes" id="UP000315440">
    <property type="component" value="Unassembled WGS sequence"/>
</dbReference>
<keyword evidence="3" id="KW-1185">Reference proteome</keyword>
<accession>A0A5C5ZJE6</accession>
<organism evidence="2 3">
    <name type="scientific">Pseudobythopirellula maris</name>
    <dbReference type="NCBI Taxonomy" id="2527991"/>
    <lineage>
        <taxon>Bacteria</taxon>
        <taxon>Pseudomonadati</taxon>
        <taxon>Planctomycetota</taxon>
        <taxon>Planctomycetia</taxon>
        <taxon>Pirellulales</taxon>
        <taxon>Lacipirellulaceae</taxon>
        <taxon>Pseudobythopirellula</taxon>
    </lineage>
</organism>
<dbReference type="AlphaFoldDB" id="A0A5C5ZJE6"/>
<dbReference type="Pfam" id="PF07589">
    <property type="entry name" value="PEP-CTERM"/>
    <property type="match status" value="1"/>
</dbReference>
<reference evidence="2 3" key="1">
    <citation type="submission" date="2019-02" db="EMBL/GenBank/DDBJ databases">
        <title>Deep-cultivation of Planctomycetes and their phenomic and genomic characterization uncovers novel biology.</title>
        <authorList>
            <person name="Wiegand S."/>
            <person name="Jogler M."/>
            <person name="Boedeker C."/>
            <person name="Pinto D."/>
            <person name="Vollmers J."/>
            <person name="Rivas-Marin E."/>
            <person name="Kohn T."/>
            <person name="Peeters S.H."/>
            <person name="Heuer A."/>
            <person name="Rast P."/>
            <person name="Oberbeckmann S."/>
            <person name="Bunk B."/>
            <person name="Jeske O."/>
            <person name="Meyerdierks A."/>
            <person name="Storesund J.E."/>
            <person name="Kallscheuer N."/>
            <person name="Luecker S."/>
            <person name="Lage O.M."/>
            <person name="Pohl T."/>
            <person name="Merkel B.J."/>
            <person name="Hornburger P."/>
            <person name="Mueller R.-W."/>
            <person name="Bruemmer F."/>
            <person name="Labrenz M."/>
            <person name="Spormann A.M."/>
            <person name="Op Den Camp H."/>
            <person name="Overmann J."/>
            <person name="Amann R."/>
            <person name="Jetten M.S.M."/>
            <person name="Mascher T."/>
            <person name="Medema M.H."/>
            <person name="Devos D.P."/>
            <person name="Kaster A.-K."/>
            <person name="Ovreas L."/>
            <person name="Rohde M."/>
            <person name="Galperin M.Y."/>
            <person name="Jogler C."/>
        </authorList>
    </citation>
    <scope>NUCLEOTIDE SEQUENCE [LARGE SCALE GENOMIC DNA]</scope>
    <source>
        <strain evidence="2 3">Mal64</strain>
    </source>
</reference>
<evidence type="ECO:0000313" key="2">
    <source>
        <dbReference type="EMBL" id="TWT87479.1"/>
    </source>
</evidence>